<sequence>MFFSVGVCLPENDQTAFGLVVPALCNESYGCLSAADTEAEMAARAREAILLIVEQMAEDSVDLSTLHDAGTLRYKKDPQWVDYSEWFAVDVDISRFSGKPLRINISLPDTLLACIDNRVKENPAAYRDRSHFLAQAARHELSAHQK</sequence>
<dbReference type="Pfam" id="PF15919">
    <property type="entry name" value="HicB_lk_antitox"/>
    <property type="match status" value="1"/>
</dbReference>
<dbReference type="KEGG" id="izh:FEM41_22360"/>
<evidence type="ECO:0000259" key="1">
    <source>
        <dbReference type="Pfam" id="PF15919"/>
    </source>
</evidence>
<dbReference type="EMBL" id="CP040428">
    <property type="protein sequence ID" value="QCT22196.1"/>
    <property type="molecule type" value="Genomic_DNA"/>
</dbReference>
<feature type="domain" description="HicB-like antitoxin of toxin-antitoxin system" evidence="1">
    <location>
        <begin position="8"/>
        <end position="137"/>
    </location>
</feature>
<proteinExistence type="predicted"/>
<reference evidence="2 3" key="1">
    <citation type="submission" date="2019-05" db="EMBL/GenBank/DDBJ databases">
        <title>Complete genome sequence of Izhakiella calystegiae KSNA2, an endophyte isolated from beach morning glory (Calystegia soldanella).</title>
        <authorList>
            <person name="Jiang L."/>
            <person name="Jeong J.C."/>
            <person name="Kim C.Y."/>
            <person name="Kim D.H."/>
            <person name="Kim S.W."/>
            <person name="Lee j."/>
        </authorList>
    </citation>
    <scope>NUCLEOTIDE SEQUENCE [LARGE SCALE GENOMIC DNA]</scope>
    <source>
        <strain evidence="2 3">KSNA2</strain>
    </source>
</reference>
<dbReference type="OrthoDB" id="9807959at2"/>
<dbReference type="Gene3D" id="3.30.160.250">
    <property type="match status" value="1"/>
</dbReference>
<dbReference type="AlphaFoldDB" id="A0A4P8YPW3"/>
<protein>
    <submittedName>
        <fullName evidence="2">CopG family transcriptional regulator</fullName>
    </submittedName>
</protein>
<dbReference type="RefSeq" id="WP_138098598.1">
    <property type="nucleotide sequence ID" value="NZ_CP040428.1"/>
</dbReference>
<dbReference type="InterPro" id="IPR031807">
    <property type="entry name" value="HicB-like"/>
</dbReference>
<accession>A0A4P8YPW3</accession>
<evidence type="ECO:0000313" key="2">
    <source>
        <dbReference type="EMBL" id="QCT22196.1"/>
    </source>
</evidence>
<name>A0A4P8YPW3_9ENTR</name>
<gene>
    <name evidence="2" type="ORF">FEM41_22360</name>
</gene>
<evidence type="ECO:0000313" key="3">
    <source>
        <dbReference type="Proteomes" id="UP000302163"/>
    </source>
</evidence>
<dbReference type="CDD" id="cd22231">
    <property type="entry name" value="RHH_NikR_HicB-like"/>
    <property type="match status" value="1"/>
</dbReference>
<keyword evidence="3" id="KW-1185">Reference proteome</keyword>
<dbReference type="Proteomes" id="UP000302163">
    <property type="component" value="Chromosome"/>
</dbReference>
<organism evidence="2 3">
    <name type="scientific">Jejubacter calystegiae</name>
    <dbReference type="NCBI Taxonomy" id="2579935"/>
    <lineage>
        <taxon>Bacteria</taxon>
        <taxon>Pseudomonadati</taxon>
        <taxon>Pseudomonadota</taxon>
        <taxon>Gammaproteobacteria</taxon>
        <taxon>Enterobacterales</taxon>
        <taxon>Enterobacteriaceae</taxon>
        <taxon>Jejubacter</taxon>
    </lineage>
</organism>